<accession>A0A3S0GDK5</accession>
<feature type="domain" description="NAD(P)-binding" evidence="1">
    <location>
        <begin position="14"/>
        <end position="196"/>
    </location>
</feature>
<gene>
    <name evidence="2" type="ORF">C7P63_06330</name>
</gene>
<evidence type="ECO:0000259" key="1">
    <source>
        <dbReference type="Pfam" id="PF13460"/>
    </source>
</evidence>
<dbReference type="Proteomes" id="UP000277864">
    <property type="component" value="Unassembled WGS sequence"/>
</dbReference>
<dbReference type="OrthoDB" id="9785372at2"/>
<protein>
    <recommendedName>
        <fullName evidence="1">NAD(P)-binding domain-containing protein</fullName>
    </recommendedName>
</protein>
<comment type="caution">
    <text evidence="2">The sequence shown here is derived from an EMBL/GenBank/DDBJ whole genome shotgun (WGS) entry which is preliminary data.</text>
</comment>
<evidence type="ECO:0000313" key="3">
    <source>
        <dbReference type="Proteomes" id="UP000277864"/>
    </source>
</evidence>
<dbReference type="Gene3D" id="3.40.50.720">
    <property type="entry name" value="NAD(P)-binding Rossmann-like Domain"/>
    <property type="match status" value="1"/>
</dbReference>
<organism evidence="2 3">
    <name type="scientific">Vagococcus humatus</name>
    <dbReference type="NCBI Taxonomy" id="1889241"/>
    <lineage>
        <taxon>Bacteria</taxon>
        <taxon>Bacillati</taxon>
        <taxon>Bacillota</taxon>
        <taxon>Bacilli</taxon>
        <taxon>Lactobacillales</taxon>
        <taxon>Enterococcaceae</taxon>
        <taxon>Vagococcus</taxon>
    </lineage>
</organism>
<dbReference type="SUPFAM" id="SSF51735">
    <property type="entry name" value="NAD(P)-binding Rossmann-fold domains"/>
    <property type="match status" value="1"/>
</dbReference>
<keyword evidence="3" id="KW-1185">Reference proteome</keyword>
<dbReference type="InterPro" id="IPR016040">
    <property type="entry name" value="NAD(P)-bd_dom"/>
</dbReference>
<dbReference type="Pfam" id="PF13460">
    <property type="entry name" value="NAD_binding_10"/>
    <property type="match status" value="1"/>
</dbReference>
<dbReference type="InterPro" id="IPR036291">
    <property type="entry name" value="NAD(P)-bd_dom_sf"/>
</dbReference>
<dbReference type="PANTHER" id="PTHR15020:SF50">
    <property type="entry name" value="UPF0659 PROTEIN YMR090W"/>
    <property type="match status" value="1"/>
</dbReference>
<reference evidence="2 3" key="1">
    <citation type="submission" date="2018-03" db="EMBL/GenBank/DDBJ databases">
        <authorList>
            <person name="Gulvik C.A."/>
        </authorList>
    </citation>
    <scope>NUCLEOTIDE SEQUENCE [LARGE SCALE GENOMIC DNA]</scope>
    <source>
        <strain evidence="2 3">JCM 31581</strain>
    </source>
</reference>
<dbReference type="PANTHER" id="PTHR15020">
    <property type="entry name" value="FLAVIN REDUCTASE-RELATED"/>
    <property type="match status" value="1"/>
</dbReference>
<dbReference type="EMBL" id="PXZH01000002">
    <property type="protein sequence ID" value="RST89387.1"/>
    <property type="molecule type" value="Genomic_DNA"/>
</dbReference>
<sequence length="221" mass="24080">MRKKLTRLKLFIFGANGQVGQHLVKELAKNDDNIITVFLRLNSQAGKLKQLGASNSIIGDLTDKEAINQVPDDTDVVIFVAGSQGKDVINVDQKAAMSVADVVKDKQISHYILLSSYGADSHSTTEHSLKEYLIAKGKADDYVKKLGIPFTILKPGVLDNHSGTGLISVKKENLEVSNRSIPREDVAKVIAYIAENQLLIGESLELISGNQSIEQGLKSLR</sequence>
<evidence type="ECO:0000313" key="2">
    <source>
        <dbReference type="EMBL" id="RST89387.1"/>
    </source>
</evidence>
<proteinExistence type="predicted"/>
<name>A0A3S0GDK5_9ENTE</name>
<dbReference type="AlphaFoldDB" id="A0A3S0GDK5"/>